<dbReference type="SUPFAM" id="SSF53474">
    <property type="entry name" value="alpha/beta-Hydrolases"/>
    <property type="match status" value="1"/>
</dbReference>
<reference evidence="2 3" key="1">
    <citation type="submission" date="2016-11" db="EMBL/GenBank/DDBJ databases">
        <authorList>
            <person name="Jaros S."/>
            <person name="Januszkiewicz K."/>
            <person name="Wedrychowicz H."/>
        </authorList>
    </citation>
    <scope>NUCLEOTIDE SEQUENCE [LARGE SCALE GENOMIC DNA]</scope>
    <source>
        <strain evidence="2 3">DSM 9705</strain>
    </source>
</reference>
<evidence type="ECO:0000259" key="1">
    <source>
        <dbReference type="Pfam" id="PF09994"/>
    </source>
</evidence>
<sequence>MKRIILCADGTWNEPERKDKKTGRLQPTNVLKVARAILPRSRDGFDQVVYYHEGVGTEGGLDKFTGGAFGRGMEQNVRALYRFLVFNFEPGDELYLFGFSRGAFTVRTLAGFMNQVGLLEKDDEYYTPEVYGLYQSSTQKGSSKWQHAFRNISGTRPCPAIQFIGVWDTVGALGAPGLLGQLVNPGKYKYHDIGLHTNIQHAFHALAIDERRKPFLPSMWIKPQNWSGALEQVWFPGVHSNIGGSYSPDGLANEALHWIVEKAENLGLEFDANHLGHYRPCFNSVLNDSMTTLYTVMGPIQRKLGEHTGHGEAVHQSALDRRNLPECAYDPDNLRSYLASGSAPVVNTHRIARGTPCP</sequence>
<dbReference type="RefSeq" id="WP_073377268.1">
    <property type="nucleotide sequence ID" value="NZ_FQXS01000018.1"/>
</dbReference>
<keyword evidence="2" id="KW-0378">Hydrolase</keyword>
<evidence type="ECO:0000313" key="3">
    <source>
        <dbReference type="Proteomes" id="UP000184139"/>
    </source>
</evidence>
<dbReference type="GO" id="GO:0016787">
    <property type="term" value="F:hydrolase activity"/>
    <property type="evidence" value="ECO:0007669"/>
    <property type="project" value="UniProtKB-KW"/>
</dbReference>
<feature type="domain" description="T6SS Phospholipase effector Tle1-like catalytic" evidence="1">
    <location>
        <begin position="2"/>
        <end position="261"/>
    </location>
</feature>
<dbReference type="InterPro" id="IPR029058">
    <property type="entry name" value="AB_hydrolase_fold"/>
</dbReference>
<dbReference type="InterPro" id="IPR018712">
    <property type="entry name" value="Tle1-like_cat"/>
</dbReference>
<dbReference type="STRING" id="1121409.SAMN02745124_02924"/>
<dbReference type="AlphaFoldDB" id="A0A1M5XAD5"/>
<gene>
    <name evidence="2" type="ORF">SAMN02745124_02924</name>
</gene>
<accession>A0A1M5XAD5</accession>
<dbReference type="Pfam" id="PF09994">
    <property type="entry name" value="T6SS_Tle1-like_cat"/>
    <property type="match status" value="1"/>
</dbReference>
<dbReference type="EMBL" id="FQXS01000018">
    <property type="protein sequence ID" value="SHH96736.1"/>
    <property type="molecule type" value="Genomic_DNA"/>
</dbReference>
<organism evidence="2 3">
    <name type="scientific">Desulfofustis glycolicus DSM 9705</name>
    <dbReference type="NCBI Taxonomy" id="1121409"/>
    <lineage>
        <taxon>Bacteria</taxon>
        <taxon>Pseudomonadati</taxon>
        <taxon>Thermodesulfobacteriota</taxon>
        <taxon>Desulfobulbia</taxon>
        <taxon>Desulfobulbales</taxon>
        <taxon>Desulfocapsaceae</taxon>
        <taxon>Desulfofustis</taxon>
    </lineage>
</organism>
<keyword evidence="3" id="KW-1185">Reference proteome</keyword>
<dbReference type="OrthoDB" id="5445630at2"/>
<dbReference type="PANTHER" id="PTHR33840">
    <property type="match status" value="1"/>
</dbReference>
<proteinExistence type="predicted"/>
<dbReference type="PANTHER" id="PTHR33840:SF1">
    <property type="entry name" value="TLE1 PHOSPHOLIPASE DOMAIN-CONTAINING PROTEIN"/>
    <property type="match status" value="1"/>
</dbReference>
<name>A0A1M5XAD5_9BACT</name>
<dbReference type="Proteomes" id="UP000184139">
    <property type="component" value="Unassembled WGS sequence"/>
</dbReference>
<protein>
    <submittedName>
        <fullName evidence="2">Uncharacterized alpha/beta hydrolase domain</fullName>
    </submittedName>
</protein>
<evidence type="ECO:0000313" key="2">
    <source>
        <dbReference type="EMBL" id="SHH96736.1"/>
    </source>
</evidence>